<organism evidence="2 3">
    <name type="scientific">Segatella salivae DSM 15606</name>
    <dbReference type="NCBI Taxonomy" id="888832"/>
    <lineage>
        <taxon>Bacteria</taxon>
        <taxon>Pseudomonadati</taxon>
        <taxon>Bacteroidota</taxon>
        <taxon>Bacteroidia</taxon>
        <taxon>Bacteroidales</taxon>
        <taxon>Prevotellaceae</taxon>
        <taxon>Segatella</taxon>
    </lineage>
</organism>
<accession>E6MNE2</accession>
<evidence type="ECO:0000259" key="1">
    <source>
        <dbReference type="Pfam" id="PF02589"/>
    </source>
</evidence>
<gene>
    <name evidence="2" type="ORF">HMPREF9420_1010</name>
</gene>
<dbReference type="InterPro" id="IPR024185">
    <property type="entry name" value="FTHF_cligase-like_sf"/>
</dbReference>
<evidence type="ECO:0000313" key="3">
    <source>
        <dbReference type="Proteomes" id="UP000003874"/>
    </source>
</evidence>
<name>E6MNE2_9BACT</name>
<dbReference type="HOGENOM" id="CLU_090664_2_0_10"/>
<dbReference type="InterPro" id="IPR003741">
    <property type="entry name" value="LUD_dom"/>
</dbReference>
<feature type="domain" description="LUD" evidence="1">
    <location>
        <begin position="93"/>
        <end position="190"/>
    </location>
</feature>
<dbReference type="PANTHER" id="PTHR43682:SF1">
    <property type="entry name" value="LACTATE UTILIZATION PROTEIN C"/>
    <property type="match status" value="1"/>
</dbReference>
<keyword evidence="3" id="KW-1185">Reference proteome</keyword>
<dbReference type="RefSeq" id="WP_007134279.1">
    <property type="nucleotide sequence ID" value="NZ_GL629647.1"/>
</dbReference>
<dbReference type="PANTHER" id="PTHR43682">
    <property type="entry name" value="LACTATE UTILIZATION PROTEIN C"/>
    <property type="match status" value="1"/>
</dbReference>
<dbReference type="EMBL" id="AEQO01000106">
    <property type="protein sequence ID" value="EFV04856.1"/>
    <property type="molecule type" value="Genomic_DNA"/>
</dbReference>
<evidence type="ECO:0000313" key="2">
    <source>
        <dbReference type="EMBL" id="EFV04856.1"/>
    </source>
</evidence>
<dbReference type="SUPFAM" id="SSF100950">
    <property type="entry name" value="NagB/RpiA/CoA transferase-like"/>
    <property type="match status" value="1"/>
</dbReference>
<dbReference type="Proteomes" id="UP000003874">
    <property type="component" value="Unassembled WGS sequence"/>
</dbReference>
<dbReference type="AlphaFoldDB" id="E6MNE2"/>
<dbReference type="eggNOG" id="COG1556">
    <property type="taxonomic scope" value="Bacteria"/>
</dbReference>
<dbReference type="Gene3D" id="3.40.50.10420">
    <property type="entry name" value="NagB/RpiA/CoA transferase-like"/>
    <property type="match status" value="1"/>
</dbReference>
<protein>
    <recommendedName>
        <fullName evidence="1">LUD domain-containing protein</fullName>
    </recommendedName>
</protein>
<reference evidence="2 3" key="1">
    <citation type="submission" date="2010-12" db="EMBL/GenBank/DDBJ databases">
        <authorList>
            <person name="Muzny D."/>
            <person name="Qin X."/>
            <person name="Deng J."/>
            <person name="Jiang H."/>
            <person name="Liu Y."/>
            <person name="Qu J."/>
            <person name="Song X.-Z."/>
            <person name="Zhang L."/>
            <person name="Thornton R."/>
            <person name="Coyle M."/>
            <person name="Francisco L."/>
            <person name="Jackson L."/>
            <person name="Javaid M."/>
            <person name="Korchina V."/>
            <person name="Kovar C."/>
            <person name="Mata R."/>
            <person name="Mathew T."/>
            <person name="Ngo R."/>
            <person name="Nguyen L."/>
            <person name="Nguyen N."/>
            <person name="Okwuonu G."/>
            <person name="Ongeri F."/>
            <person name="Pham C."/>
            <person name="Simmons D."/>
            <person name="Wilczek-Boney K."/>
            <person name="Hale W."/>
            <person name="Jakkamsetti A."/>
            <person name="Pham P."/>
            <person name="Ruth R."/>
            <person name="San Lucas F."/>
            <person name="Warren J."/>
            <person name="Zhang J."/>
            <person name="Zhao Z."/>
            <person name="Zhou C."/>
            <person name="Zhu D."/>
            <person name="Lee S."/>
            <person name="Bess C."/>
            <person name="Blankenburg K."/>
            <person name="Forbes L."/>
            <person name="Fu Q."/>
            <person name="Gubbala S."/>
            <person name="Hirani K."/>
            <person name="Jayaseelan J.C."/>
            <person name="Lara F."/>
            <person name="Munidasa M."/>
            <person name="Palculict T."/>
            <person name="Patil S."/>
            <person name="Pu L.-L."/>
            <person name="Saada N."/>
            <person name="Tang L."/>
            <person name="Weissenberger G."/>
            <person name="Zhu Y."/>
            <person name="Hemphill L."/>
            <person name="Shang Y."/>
            <person name="Youmans B."/>
            <person name="Ayvaz T."/>
            <person name="Ross M."/>
            <person name="Santibanez J."/>
            <person name="Aqrawi P."/>
            <person name="Gross S."/>
            <person name="Joshi V."/>
            <person name="Fowler G."/>
            <person name="Nazareth L."/>
            <person name="Reid J."/>
            <person name="Worley K."/>
            <person name="Petrosino J."/>
            <person name="Highlander S."/>
            <person name="Gibbs R."/>
        </authorList>
    </citation>
    <scope>NUCLEOTIDE SEQUENCE [LARGE SCALE GENOMIC DNA]</scope>
    <source>
        <strain evidence="2 3">DSM 15606</strain>
    </source>
</reference>
<dbReference type="Pfam" id="PF02589">
    <property type="entry name" value="LUD_dom"/>
    <property type="match status" value="1"/>
</dbReference>
<dbReference type="InterPro" id="IPR037171">
    <property type="entry name" value="NagB/RpiA_transferase-like"/>
</dbReference>
<proteinExistence type="predicted"/>
<dbReference type="STRING" id="888832.HMPREF9420_1010"/>
<sequence length="191" mass="20859">MEKKDFLDRLRSHIRQQYDMPDLHIDALTYPEPIKQFVEMTKSAGANIVEAKPTDDLNALIAEAYPDAKVIASNVPGINAKLNPDTVAEASDLNGTDVGVVKGEVGVAENGCIWIPQVMKEKVVCFISENLVIILDRNQVVDNMHQAYKRIKMTSYGFGTFISGPSKTADIEQALVMGAQAARSVLVILVG</sequence>
<comment type="caution">
    <text evidence="2">The sequence shown here is derived from an EMBL/GenBank/DDBJ whole genome shotgun (WGS) entry which is preliminary data.</text>
</comment>
<dbReference type="OrthoDB" id="9794157at2"/>